<keyword evidence="14" id="KW-1185">Reference proteome</keyword>
<evidence type="ECO:0000256" key="6">
    <source>
        <dbReference type="ARBA" id="ARBA00022702"/>
    </source>
</evidence>
<comment type="subcellular location">
    <subcellularLocation>
        <location evidence="2 10">Secreted</location>
    </subcellularLocation>
</comment>
<dbReference type="GO" id="GO:0005576">
    <property type="term" value="C:extracellular region"/>
    <property type="evidence" value="ECO:0007669"/>
    <property type="project" value="UniProtKB-SubCell"/>
</dbReference>
<protein>
    <submittedName>
        <fullName evidence="13">Uncharacterized protein</fullName>
    </submittedName>
</protein>
<dbReference type="PRINTS" id="PR00713">
    <property type="entry name" value="CNATPEPTIDE"/>
</dbReference>
<dbReference type="GO" id="GO:0007168">
    <property type="term" value="P:receptor guanylyl cyclase signaling pathway"/>
    <property type="evidence" value="ECO:0007669"/>
    <property type="project" value="TreeGrafter"/>
</dbReference>
<feature type="region of interest" description="Disordered" evidence="11">
    <location>
        <begin position="35"/>
        <end position="63"/>
    </location>
</feature>
<dbReference type="PANTHER" id="PTHR12167">
    <property type="entry name" value="C-TYPE NATRIURETIC PEPTIDE"/>
    <property type="match status" value="1"/>
</dbReference>
<evidence type="ECO:0000256" key="8">
    <source>
        <dbReference type="ARBA" id="ARBA00022858"/>
    </source>
</evidence>
<accession>A0AAN8C159</accession>
<keyword evidence="4" id="KW-0964">Secreted</keyword>
<evidence type="ECO:0000256" key="5">
    <source>
        <dbReference type="ARBA" id="ARBA00022685"/>
    </source>
</evidence>
<dbReference type="Pfam" id="PF00212">
    <property type="entry name" value="ANP"/>
    <property type="match status" value="1"/>
</dbReference>
<feature type="chain" id="PRO_5042915383" evidence="12">
    <location>
        <begin position="22"/>
        <end position="120"/>
    </location>
</feature>
<dbReference type="GO" id="GO:0006182">
    <property type="term" value="P:cGMP biosynthetic process"/>
    <property type="evidence" value="ECO:0007669"/>
    <property type="project" value="TreeGrafter"/>
</dbReference>
<comment type="function">
    <text evidence="1">Exhibits natriuretic and vasodepressant activity. Has cGMP-stimulating activity. May help to regulate body fluid homeostasis in a variety of aquatic environments.</text>
</comment>
<reference evidence="13 14" key="1">
    <citation type="journal article" date="2023" name="Mol. Biol. Evol.">
        <title>Genomics of Secondarily Temperate Adaptation in the Only Non-Antarctic Icefish.</title>
        <authorList>
            <person name="Rivera-Colon A.G."/>
            <person name="Rayamajhi N."/>
            <person name="Minhas B.F."/>
            <person name="Madrigal G."/>
            <person name="Bilyk K.T."/>
            <person name="Yoon V."/>
            <person name="Hune M."/>
            <person name="Gregory S."/>
            <person name="Cheng C.H.C."/>
            <person name="Catchen J.M."/>
        </authorList>
    </citation>
    <scope>NUCLEOTIDE SEQUENCE [LARGE SCALE GENOMIC DNA]</scope>
    <source>
        <strain evidence="13">JC2023a</strain>
    </source>
</reference>
<evidence type="ECO:0000256" key="2">
    <source>
        <dbReference type="ARBA" id="ARBA00004613"/>
    </source>
</evidence>
<keyword evidence="8 10" id="KW-0838">Vasoactive</keyword>
<evidence type="ECO:0000256" key="4">
    <source>
        <dbReference type="ARBA" id="ARBA00022525"/>
    </source>
</evidence>
<dbReference type="SMART" id="SM00183">
    <property type="entry name" value="NAT_PEP"/>
    <property type="match status" value="1"/>
</dbReference>
<dbReference type="InterPro" id="IPR030480">
    <property type="entry name" value="Natr_peptide_CS"/>
</dbReference>
<organism evidence="13 14">
    <name type="scientific">Champsocephalus esox</name>
    <name type="common">pike icefish</name>
    <dbReference type="NCBI Taxonomy" id="159716"/>
    <lineage>
        <taxon>Eukaryota</taxon>
        <taxon>Metazoa</taxon>
        <taxon>Chordata</taxon>
        <taxon>Craniata</taxon>
        <taxon>Vertebrata</taxon>
        <taxon>Euteleostomi</taxon>
        <taxon>Actinopterygii</taxon>
        <taxon>Neopterygii</taxon>
        <taxon>Teleostei</taxon>
        <taxon>Neoteleostei</taxon>
        <taxon>Acanthomorphata</taxon>
        <taxon>Eupercaria</taxon>
        <taxon>Perciformes</taxon>
        <taxon>Notothenioidei</taxon>
        <taxon>Channichthyidae</taxon>
        <taxon>Champsocephalus</taxon>
    </lineage>
</organism>
<keyword evidence="9" id="KW-1015">Disulfide bond</keyword>
<dbReference type="InterPro" id="IPR000663">
    <property type="entry name" value="Natr_peptide"/>
</dbReference>
<evidence type="ECO:0000256" key="12">
    <source>
        <dbReference type="SAM" id="SignalP"/>
    </source>
</evidence>
<name>A0AAN8C159_9TELE</name>
<keyword evidence="5" id="KW-0165">Cleavage on pair of basic residues</keyword>
<evidence type="ECO:0000256" key="9">
    <source>
        <dbReference type="ARBA" id="ARBA00023157"/>
    </source>
</evidence>
<dbReference type="InterPro" id="IPR002406">
    <property type="entry name" value="C_natriurtcpep"/>
</dbReference>
<dbReference type="PROSITE" id="PS00263">
    <property type="entry name" value="NATRIURETIC_PEPTIDE"/>
    <property type="match status" value="1"/>
</dbReference>
<dbReference type="AlphaFoldDB" id="A0AAN8C159"/>
<comment type="similarity">
    <text evidence="3 10">Belongs to the natriuretic peptide family.</text>
</comment>
<evidence type="ECO:0000256" key="7">
    <source>
        <dbReference type="ARBA" id="ARBA00022729"/>
    </source>
</evidence>
<evidence type="ECO:0000256" key="11">
    <source>
        <dbReference type="SAM" id="MobiDB-lite"/>
    </source>
</evidence>
<keyword evidence="6" id="KW-0372">Hormone</keyword>
<dbReference type="GO" id="GO:0005179">
    <property type="term" value="F:hormone activity"/>
    <property type="evidence" value="ECO:0007669"/>
    <property type="project" value="UniProtKB-KW"/>
</dbReference>
<feature type="signal peptide" evidence="12">
    <location>
        <begin position="1"/>
        <end position="21"/>
    </location>
</feature>
<evidence type="ECO:0000256" key="1">
    <source>
        <dbReference type="ARBA" id="ARBA00002179"/>
    </source>
</evidence>
<feature type="compositionally biased region" description="Basic and acidic residues" evidence="11">
    <location>
        <begin position="36"/>
        <end position="50"/>
    </location>
</feature>
<evidence type="ECO:0000256" key="10">
    <source>
        <dbReference type="RuleBase" id="RU003686"/>
    </source>
</evidence>
<dbReference type="GO" id="GO:0097746">
    <property type="term" value="P:blood vessel diameter maintenance"/>
    <property type="evidence" value="ECO:0007669"/>
    <property type="project" value="UniProtKB-KW"/>
</dbReference>
<sequence>MSPNMSACCLSLLVLLHCAGADNLQTLDQLFGEQLRSSEEERGERDESSDKALFGAPQQQWRGPSHLSNLALAEESVLARLFKELTRTSKRPWSRYRKGGMRSCFGVRLERIGSFSGLGC</sequence>
<gene>
    <name evidence="13" type="ORF">CesoFtcFv8_010802</name>
</gene>
<dbReference type="EMBL" id="JAULUE010002054">
    <property type="protein sequence ID" value="KAK5894078.1"/>
    <property type="molecule type" value="Genomic_DNA"/>
</dbReference>
<keyword evidence="7 12" id="KW-0732">Signal</keyword>
<evidence type="ECO:0000313" key="13">
    <source>
        <dbReference type="EMBL" id="KAK5894078.1"/>
    </source>
</evidence>
<evidence type="ECO:0000256" key="3">
    <source>
        <dbReference type="ARBA" id="ARBA00009041"/>
    </source>
</evidence>
<dbReference type="Proteomes" id="UP001335648">
    <property type="component" value="Unassembled WGS sequence"/>
</dbReference>
<comment type="caution">
    <text evidence="13">The sequence shown here is derived from an EMBL/GenBank/DDBJ whole genome shotgun (WGS) entry which is preliminary data.</text>
</comment>
<evidence type="ECO:0000313" key="14">
    <source>
        <dbReference type="Proteomes" id="UP001335648"/>
    </source>
</evidence>
<proteinExistence type="inferred from homology"/>
<dbReference type="PANTHER" id="PTHR12167:SF5">
    <property type="entry name" value="C-TYPE NATRIURETIC PEPTIDE 3-LIKE PRECURSOR"/>
    <property type="match status" value="1"/>
</dbReference>